<dbReference type="InterPro" id="IPR018166">
    <property type="entry name" value="S-AdoMet_deCO2ase_CS"/>
</dbReference>
<dbReference type="OrthoDB" id="1068353at2759"/>
<evidence type="ECO:0000256" key="2">
    <source>
        <dbReference type="ARBA" id="ARBA00008466"/>
    </source>
</evidence>
<keyword evidence="7" id="KW-1185">Reference proteome</keyword>
<organism evidence="6 7">
    <name type="scientific">Coemansia guatemalensis</name>
    <dbReference type="NCBI Taxonomy" id="2761395"/>
    <lineage>
        <taxon>Eukaryota</taxon>
        <taxon>Fungi</taxon>
        <taxon>Fungi incertae sedis</taxon>
        <taxon>Zoopagomycota</taxon>
        <taxon>Kickxellomycotina</taxon>
        <taxon>Kickxellomycetes</taxon>
        <taxon>Kickxellales</taxon>
        <taxon>Kickxellaceae</taxon>
        <taxon>Coemansia</taxon>
    </lineage>
</organism>
<dbReference type="PANTHER" id="PTHR11570">
    <property type="entry name" value="S-ADENOSYLMETHIONINE DECARBOXYLASE"/>
    <property type="match status" value="1"/>
</dbReference>
<dbReference type="Pfam" id="PF01536">
    <property type="entry name" value="SAM_decarbox"/>
    <property type="match status" value="2"/>
</dbReference>
<comment type="pathway">
    <text evidence="1">Amine and polyamine biosynthesis; S-adenosylmethioninamine biosynthesis; S-adenosylmethioninamine from S-adenosyl-L-methionine: step 1/1.</text>
</comment>
<evidence type="ECO:0000256" key="1">
    <source>
        <dbReference type="ARBA" id="ARBA00004911"/>
    </source>
</evidence>
<keyword evidence="6" id="KW-0456">Lyase</keyword>
<gene>
    <name evidence="6" type="primary">SPE2</name>
    <name evidence="6" type="ORF">H4R20_000105</name>
</gene>
<feature type="compositionally biased region" description="Polar residues" evidence="5">
    <location>
        <begin position="19"/>
        <end position="31"/>
    </location>
</feature>
<accession>A0A9W8I1N8</accession>
<feature type="region of interest" description="Disordered" evidence="5">
    <location>
        <begin position="289"/>
        <end position="314"/>
    </location>
</feature>
<proteinExistence type="inferred from homology"/>
<feature type="region of interest" description="Disordered" evidence="5">
    <location>
        <begin position="1"/>
        <end position="31"/>
    </location>
</feature>
<sequence>MTQAASLLTAGGAEPAVGTTGNTNSKQSKAETNQNLCTPTCSSNGTYSEGYTGAFEGPEKLLEIWFAADSEAAHFIGQEAELCSEDCRDQWSELRSGLRCVPRSVWRDMLDLVHCQVLSTLCNEHVDSYLLSESSFFVYPHKLVLKTCGTTTLLYAIPRILEIGRECLGVDGTYQLFYSRKNFMFPDQQESLHQSWEKEVAYLDALFPEGAAYMIGKTNRDHWHVYLSGLHEPKSQSPAVAAEALAAAPCSTSGPSDASEEYSSDEPMSAGQQCVSISTDATVNNSLAGSPTAHPVFSRSSSRSTINNIPLRTDPPGTKADITVEILMTGLDPERMRAMYLGGVSSVEGSEGGKAVEKTTGISAIYPDSISDSYLFTPCGFSLNGLQGDGYYTIHVTPEPHCSYASFETNVSDDRATDLSDPKAIKRLVEQVTRVFGPRFATVTVFKARSDSSSRQLLDGHALAAAVQSAAAASTKEDLLLKTAMQLAGDAAPPSFAPVDGYRSVDRVLYEFDHYWLRYASYVSTN</sequence>
<evidence type="ECO:0000313" key="7">
    <source>
        <dbReference type="Proteomes" id="UP001140094"/>
    </source>
</evidence>
<dbReference type="AlphaFoldDB" id="A0A9W8I1N8"/>
<dbReference type="InterPro" id="IPR048283">
    <property type="entry name" value="AdoMetDC-like"/>
</dbReference>
<dbReference type="PROSITE" id="PS01336">
    <property type="entry name" value="ADOMETDC"/>
    <property type="match status" value="1"/>
</dbReference>
<dbReference type="SUPFAM" id="SSF56276">
    <property type="entry name" value="S-adenosylmethionine decarboxylase"/>
    <property type="match status" value="1"/>
</dbReference>
<dbReference type="PANTHER" id="PTHR11570:SF0">
    <property type="entry name" value="S-ADENOSYLMETHIONINE DECARBOXYLASE PROENZYME"/>
    <property type="match status" value="1"/>
</dbReference>
<dbReference type="EC" id="4.1.1.50" evidence="6"/>
<evidence type="ECO:0000256" key="4">
    <source>
        <dbReference type="ARBA" id="ARBA00023115"/>
    </source>
</evidence>
<dbReference type="InterPro" id="IPR016067">
    <property type="entry name" value="S-AdoMet_deCO2ase_core"/>
</dbReference>
<dbReference type="GO" id="GO:0008295">
    <property type="term" value="P:spermidine biosynthetic process"/>
    <property type="evidence" value="ECO:0007669"/>
    <property type="project" value="UniProtKB-KW"/>
</dbReference>
<dbReference type="Proteomes" id="UP001140094">
    <property type="component" value="Unassembled WGS sequence"/>
</dbReference>
<name>A0A9W8I1N8_9FUNG</name>
<evidence type="ECO:0000313" key="6">
    <source>
        <dbReference type="EMBL" id="KAJ2809485.1"/>
    </source>
</evidence>
<keyword evidence="3" id="KW-0745">Spermidine biosynthesis</keyword>
<comment type="caution">
    <text evidence="6">The sequence shown here is derived from an EMBL/GenBank/DDBJ whole genome shotgun (WGS) entry which is preliminary data.</text>
</comment>
<keyword evidence="4" id="KW-0620">Polyamine biosynthesis</keyword>
<comment type="similarity">
    <text evidence="2">Belongs to the eukaryotic AdoMetDC family.</text>
</comment>
<reference evidence="6" key="1">
    <citation type="submission" date="2022-07" db="EMBL/GenBank/DDBJ databases">
        <title>Phylogenomic reconstructions and comparative analyses of Kickxellomycotina fungi.</title>
        <authorList>
            <person name="Reynolds N.K."/>
            <person name="Stajich J.E."/>
            <person name="Barry K."/>
            <person name="Grigoriev I.V."/>
            <person name="Crous P."/>
            <person name="Smith M.E."/>
        </authorList>
    </citation>
    <scope>NUCLEOTIDE SEQUENCE</scope>
    <source>
        <strain evidence="6">NRRL 1565</strain>
    </source>
</reference>
<evidence type="ECO:0000256" key="3">
    <source>
        <dbReference type="ARBA" id="ARBA00023066"/>
    </source>
</evidence>
<dbReference type="GO" id="GO:0005829">
    <property type="term" value="C:cytosol"/>
    <property type="evidence" value="ECO:0007669"/>
    <property type="project" value="TreeGrafter"/>
</dbReference>
<dbReference type="GO" id="GO:0006597">
    <property type="term" value="P:spermine biosynthetic process"/>
    <property type="evidence" value="ECO:0007669"/>
    <property type="project" value="TreeGrafter"/>
</dbReference>
<dbReference type="GO" id="GO:0004014">
    <property type="term" value="F:adenosylmethionine decarboxylase activity"/>
    <property type="evidence" value="ECO:0007669"/>
    <property type="project" value="UniProtKB-EC"/>
</dbReference>
<protein>
    <submittedName>
        <fullName evidence="6">Spermidine resistance protein</fullName>
        <ecNumber evidence="6">4.1.1.50</ecNumber>
    </submittedName>
</protein>
<evidence type="ECO:0000256" key="5">
    <source>
        <dbReference type="SAM" id="MobiDB-lite"/>
    </source>
</evidence>
<dbReference type="Gene3D" id="3.60.90.10">
    <property type="entry name" value="S-adenosylmethionine decarboxylase"/>
    <property type="match status" value="2"/>
</dbReference>
<dbReference type="EMBL" id="JANBUO010000002">
    <property type="protein sequence ID" value="KAJ2809485.1"/>
    <property type="molecule type" value="Genomic_DNA"/>
</dbReference>